<dbReference type="RefSeq" id="WP_040200112.1">
    <property type="nucleotide sequence ID" value="NZ_CP010311.1"/>
</dbReference>
<dbReference type="Proteomes" id="UP000035036">
    <property type="component" value="Chromosome"/>
</dbReference>
<dbReference type="KEGG" id="gsb:GSUB_07885"/>
<evidence type="ECO:0000313" key="1">
    <source>
        <dbReference type="EMBL" id="AJF06480.1"/>
    </source>
</evidence>
<organism evidence="1 2">
    <name type="scientific">Geoalkalibacter subterraneus</name>
    <dbReference type="NCBI Taxonomy" id="483547"/>
    <lineage>
        <taxon>Bacteria</taxon>
        <taxon>Pseudomonadati</taxon>
        <taxon>Thermodesulfobacteriota</taxon>
        <taxon>Desulfuromonadia</taxon>
        <taxon>Desulfuromonadales</taxon>
        <taxon>Geoalkalibacteraceae</taxon>
        <taxon>Geoalkalibacter</taxon>
    </lineage>
</organism>
<dbReference type="Gene3D" id="3.40.630.30">
    <property type="match status" value="1"/>
</dbReference>
<dbReference type="EMBL" id="CP010311">
    <property type="protein sequence ID" value="AJF06480.1"/>
    <property type="molecule type" value="Genomic_DNA"/>
</dbReference>
<dbReference type="NCBIfam" id="TIGR03694">
    <property type="entry name" value="exosort_acyl"/>
    <property type="match status" value="1"/>
</dbReference>
<dbReference type="InterPro" id="IPR022484">
    <property type="entry name" value="PEP-CTERM/exosrtase_acylTfrase"/>
</dbReference>
<reference evidence="1 2" key="1">
    <citation type="journal article" date="2015" name="Genome Announc.">
        <title>Genomes of Geoalkalibacter ferrihydriticus Z-0531T and Geoalkalibacter subterraneus Red1T, Two Haloalkaliphilic Metal-Reducing Deltaproteobacteria.</title>
        <authorList>
            <person name="Badalamenti J.P."/>
            <person name="Krajmalnik-Brown R."/>
            <person name="Torres C.I."/>
            <person name="Bond D.R."/>
        </authorList>
    </citation>
    <scope>NUCLEOTIDE SEQUENCE [LARGE SCALE GENOMIC DNA]</scope>
    <source>
        <strain evidence="1 2">Red1</strain>
    </source>
</reference>
<name>A0A0B5FQU8_9BACT</name>
<dbReference type="SUPFAM" id="SSF55729">
    <property type="entry name" value="Acyl-CoA N-acyltransferases (Nat)"/>
    <property type="match status" value="1"/>
</dbReference>
<protein>
    <recommendedName>
        <fullName evidence="3">PEP-CTERM/exosortase system-associated acyltransferase</fullName>
    </recommendedName>
</protein>
<keyword evidence="2" id="KW-1185">Reference proteome</keyword>
<dbReference type="HOGENOM" id="CLU_072758_0_0_7"/>
<gene>
    <name evidence="1" type="ORF">GSUB_07885</name>
</gene>
<dbReference type="InterPro" id="IPR016181">
    <property type="entry name" value="Acyl_CoA_acyltransferase"/>
</dbReference>
<dbReference type="OrthoDB" id="5414373at2"/>
<sequence>MGYFEFEGGLYPDVPENIRTAIFRLRYQVYCLEWGFEKEEDHPGGIEADKFDSHSVQIAARVKGASPEDVIGTSRVIVGCEVDRFPIECHCSFFSEFKPPPREFSGEISRLAVSKHFRRRAVDKLIFSHGDPAYESEQALSAASAHDRRKSENEIVAGIYMHLYAESKRLGITHWYAVMAKGLHLLLKRWGVVFHPIGPELNYHGWRGPYLAEIAEIEKNLERRNPALIEGARKILWQSDSKQEVI</sequence>
<dbReference type="AlphaFoldDB" id="A0A0B5FQU8"/>
<dbReference type="STRING" id="483547.GSUB_07885"/>
<proteinExistence type="predicted"/>
<dbReference type="Pfam" id="PF13444">
    <property type="entry name" value="Acetyltransf_5"/>
    <property type="match status" value="1"/>
</dbReference>
<evidence type="ECO:0000313" key="2">
    <source>
        <dbReference type="Proteomes" id="UP000035036"/>
    </source>
</evidence>
<accession>A0A0B5FQU8</accession>
<evidence type="ECO:0008006" key="3">
    <source>
        <dbReference type="Google" id="ProtNLM"/>
    </source>
</evidence>